<dbReference type="SUPFAM" id="SSF52540">
    <property type="entry name" value="P-loop containing nucleoside triphosphate hydrolases"/>
    <property type="match status" value="1"/>
</dbReference>
<dbReference type="Proteomes" id="UP000272490">
    <property type="component" value="Unassembled WGS sequence"/>
</dbReference>
<dbReference type="RefSeq" id="WP_128673319.1">
    <property type="nucleotide sequence ID" value="NZ_CP124777.1"/>
</dbReference>
<comment type="caution">
    <text evidence="2">The sequence shown here is derived from an EMBL/GenBank/DDBJ whole genome shotgun (WGS) entry which is preliminary data.</text>
</comment>
<keyword evidence="1" id="KW-0175">Coiled coil</keyword>
<evidence type="ECO:0000313" key="3">
    <source>
        <dbReference type="Proteomes" id="UP000272490"/>
    </source>
</evidence>
<feature type="coiled-coil region" evidence="1">
    <location>
        <begin position="327"/>
        <end position="354"/>
    </location>
</feature>
<dbReference type="InterPro" id="IPR027417">
    <property type="entry name" value="P-loop_NTPase"/>
</dbReference>
<evidence type="ECO:0000256" key="1">
    <source>
        <dbReference type="SAM" id="Coils"/>
    </source>
</evidence>
<evidence type="ECO:0000313" key="2">
    <source>
        <dbReference type="EMBL" id="RRJ26962.1"/>
    </source>
</evidence>
<dbReference type="EMBL" id="RRCO01000001">
    <property type="protein sequence ID" value="RRJ26962.1"/>
    <property type="molecule type" value="Genomic_DNA"/>
</dbReference>
<sequence>MLIKSLYIRDGLFERDIILEDGVNLIFSKRNSRGKTTLVRLILYALGYSVPSTKKIKFEKCFTKIELILETGNVVYLTRENSYTISMICDGEEEIYILPEQICLLHSRLFGTDNIDILNNVLGAFYFDQEKGWTLLNRGVVIGSIHFNIDELVRGISGKDCSELIVKEKQISSDLSKYRQMFSIAQYRDSVSGNSLTEETYQEKNNVELEQLRMRQSAVEREIRRINQSVTGNKKFQEFVAEMKLLVKTEDGQCITVTKDNIVGLNDSIELLVAKKKILSSELAEIVSKIDKIVKEQEKENGQLTFFKSDSLVEAFDKKIVAIPMNQVAIKKEIDKLEKELKQLRAQIAKISRSDNDVVLSLYNTIVKYATELGIGDSESITKKYLFTSNLKELTGAVLHKTVFAFKMAYILELEKHLNVKLPIILDSPSGKEVDQENINLIMNILKRDFKDNQIIIASIYDYSFSKVNKIELKDQLLDQVIVVDKVDENS</sequence>
<reference evidence="2 3" key="1">
    <citation type="submission" date="2018-11" db="EMBL/GenBank/DDBJ databases">
        <title>Genome sequencing of Lachnoanaerobaculum sp. KCOM 2030 (= ChDC B114).</title>
        <authorList>
            <person name="Kook J.-K."/>
            <person name="Park S.-N."/>
            <person name="Lim Y.K."/>
        </authorList>
    </citation>
    <scope>NUCLEOTIDE SEQUENCE [LARGE SCALE GENOMIC DNA]</scope>
    <source>
        <strain evidence="2 3">KCOM 2030</strain>
    </source>
</reference>
<protein>
    <submittedName>
        <fullName evidence="2">Uncharacterized protein</fullName>
    </submittedName>
</protein>
<accession>A0A3P3R0G8</accession>
<dbReference type="AlphaFoldDB" id="A0A3P3R0G8"/>
<dbReference type="OrthoDB" id="1550809at2"/>
<keyword evidence="3" id="KW-1185">Reference proteome</keyword>
<name>A0A3P3R0G8_9FIRM</name>
<gene>
    <name evidence="2" type="ORF">EHV10_02835</name>
</gene>
<proteinExistence type="predicted"/>
<organism evidence="2 3">
    <name type="scientific">Lachnoanaerobaculum gingivalis</name>
    <dbReference type="NCBI Taxonomy" id="2490855"/>
    <lineage>
        <taxon>Bacteria</taxon>
        <taxon>Bacillati</taxon>
        <taxon>Bacillota</taxon>
        <taxon>Clostridia</taxon>
        <taxon>Lachnospirales</taxon>
        <taxon>Lachnospiraceae</taxon>
        <taxon>Lachnoanaerobaculum</taxon>
    </lineage>
</organism>